<accession>A0A9P6DU38</accession>
<organism evidence="2 3">
    <name type="scientific">Hydnum rufescens UP504</name>
    <dbReference type="NCBI Taxonomy" id="1448309"/>
    <lineage>
        <taxon>Eukaryota</taxon>
        <taxon>Fungi</taxon>
        <taxon>Dikarya</taxon>
        <taxon>Basidiomycota</taxon>
        <taxon>Agaricomycotina</taxon>
        <taxon>Agaricomycetes</taxon>
        <taxon>Cantharellales</taxon>
        <taxon>Hydnaceae</taxon>
        <taxon>Hydnum</taxon>
    </lineage>
</organism>
<proteinExistence type="predicted"/>
<keyword evidence="3" id="KW-1185">Reference proteome</keyword>
<evidence type="ECO:0000313" key="2">
    <source>
        <dbReference type="EMBL" id="KAF9513862.1"/>
    </source>
</evidence>
<reference evidence="2" key="1">
    <citation type="journal article" date="2020" name="Nat. Commun.">
        <title>Large-scale genome sequencing of mycorrhizal fungi provides insights into the early evolution of symbiotic traits.</title>
        <authorList>
            <person name="Miyauchi S."/>
            <person name="Kiss E."/>
            <person name="Kuo A."/>
            <person name="Drula E."/>
            <person name="Kohler A."/>
            <person name="Sanchez-Garcia M."/>
            <person name="Morin E."/>
            <person name="Andreopoulos B."/>
            <person name="Barry K.W."/>
            <person name="Bonito G."/>
            <person name="Buee M."/>
            <person name="Carver A."/>
            <person name="Chen C."/>
            <person name="Cichocki N."/>
            <person name="Clum A."/>
            <person name="Culley D."/>
            <person name="Crous P.W."/>
            <person name="Fauchery L."/>
            <person name="Girlanda M."/>
            <person name="Hayes R.D."/>
            <person name="Keri Z."/>
            <person name="LaButti K."/>
            <person name="Lipzen A."/>
            <person name="Lombard V."/>
            <person name="Magnuson J."/>
            <person name="Maillard F."/>
            <person name="Murat C."/>
            <person name="Nolan M."/>
            <person name="Ohm R.A."/>
            <person name="Pangilinan J."/>
            <person name="Pereira M.F."/>
            <person name="Perotto S."/>
            <person name="Peter M."/>
            <person name="Pfister S."/>
            <person name="Riley R."/>
            <person name="Sitrit Y."/>
            <person name="Stielow J.B."/>
            <person name="Szollosi G."/>
            <person name="Zifcakova L."/>
            <person name="Stursova M."/>
            <person name="Spatafora J.W."/>
            <person name="Tedersoo L."/>
            <person name="Vaario L.M."/>
            <person name="Yamada A."/>
            <person name="Yan M."/>
            <person name="Wang P."/>
            <person name="Xu J."/>
            <person name="Bruns T."/>
            <person name="Baldrian P."/>
            <person name="Vilgalys R."/>
            <person name="Dunand C."/>
            <person name="Henrissat B."/>
            <person name="Grigoriev I.V."/>
            <person name="Hibbett D."/>
            <person name="Nagy L.G."/>
            <person name="Martin F.M."/>
        </authorList>
    </citation>
    <scope>NUCLEOTIDE SEQUENCE</scope>
    <source>
        <strain evidence="2">UP504</strain>
    </source>
</reference>
<gene>
    <name evidence="2" type="ORF">BS47DRAFT_1343684</name>
</gene>
<name>A0A9P6DU38_9AGAM</name>
<dbReference type="EMBL" id="MU128967">
    <property type="protein sequence ID" value="KAF9513862.1"/>
    <property type="molecule type" value="Genomic_DNA"/>
</dbReference>
<sequence>MGQGGSDQGAEAGSKAQAMRAPSNIPVINTLADCASNISPPAEQREQGVNGNGPKVLTTGL</sequence>
<dbReference type="Proteomes" id="UP000886523">
    <property type="component" value="Unassembled WGS sequence"/>
</dbReference>
<dbReference type="AlphaFoldDB" id="A0A9P6DU38"/>
<evidence type="ECO:0000313" key="3">
    <source>
        <dbReference type="Proteomes" id="UP000886523"/>
    </source>
</evidence>
<protein>
    <submittedName>
        <fullName evidence="2">Uncharacterized protein</fullName>
    </submittedName>
</protein>
<comment type="caution">
    <text evidence="2">The sequence shown here is derived from an EMBL/GenBank/DDBJ whole genome shotgun (WGS) entry which is preliminary data.</text>
</comment>
<feature type="region of interest" description="Disordered" evidence="1">
    <location>
        <begin position="1"/>
        <end position="21"/>
    </location>
</feature>
<feature type="region of interest" description="Disordered" evidence="1">
    <location>
        <begin position="36"/>
        <end position="61"/>
    </location>
</feature>
<evidence type="ECO:0000256" key="1">
    <source>
        <dbReference type="SAM" id="MobiDB-lite"/>
    </source>
</evidence>